<dbReference type="EMBL" id="UZAL01026761">
    <property type="protein sequence ID" value="VDP25751.1"/>
    <property type="molecule type" value="Genomic_DNA"/>
</dbReference>
<dbReference type="Proteomes" id="UP000269396">
    <property type="component" value="Unassembled WGS sequence"/>
</dbReference>
<keyword evidence="2" id="KW-1185">Reference proteome</keyword>
<gene>
    <name evidence="1" type="ORF">SMTD_LOCUS4892</name>
</gene>
<dbReference type="AlphaFoldDB" id="A0A3P8BXV4"/>
<sequence>MNPGLTVRPIWDSSTGCTYIPWLVFTLGLEPSTIRFKRHRVIHLCLLRQSR</sequence>
<name>A0A3P8BXV4_9TREM</name>
<protein>
    <submittedName>
        <fullName evidence="1">Uncharacterized protein</fullName>
    </submittedName>
</protein>
<organism evidence="1 2">
    <name type="scientific">Schistosoma mattheei</name>
    <dbReference type="NCBI Taxonomy" id="31246"/>
    <lineage>
        <taxon>Eukaryota</taxon>
        <taxon>Metazoa</taxon>
        <taxon>Spiralia</taxon>
        <taxon>Lophotrochozoa</taxon>
        <taxon>Platyhelminthes</taxon>
        <taxon>Trematoda</taxon>
        <taxon>Digenea</taxon>
        <taxon>Strigeidida</taxon>
        <taxon>Schistosomatoidea</taxon>
        <taxon>Schistosomatidae</taxon>
        <taxon>Schistosoma</taxon>
    </lineage>
</organism>
<proteinExistence type="predicted"/>
<accession>A0A3P8BXV4</accession>
<reference evidence="1 2" key="1">
    <citation type="submission" date="2018-11" db="EMBL/GenBank/DDBJ databases">
        <authorList>
            <consortium name="Pathogen Informatics"/>
        </authorList>
    </citation>
    <scope>NUCLEOTIDE SEQUENCE [LARGE SCALE GENOMIC DNA]</scope>
    <source>
        <strain>Denwood</strain>
        <strain evidence="2">Zambia</strain>
    </source>
</reference>
<evidence type="ECO:0000313" key="1">
    <source>
        <dbReference type="EMBL" id="VDP25751.1"/>
    </source>
</evidence>
<evidence type="ECO:0000313" key="2">
    <source>
        <dbReference type="Proteomes" id="UP000269396"/>
    </source>
</evidence>